<dbReference type="PANTHER" id="PTHR37422">
    <property type="entry name" value="TEICHURONIC ACID BIOSYNTHESIS PROTEIN TUAE"/>
    <property type="match status" value="1"/>
</dbReference>
<gene>
    <name evidence="7" type="ORF">JYT19_00830</name>
</gene>
<comment type="caution">
    <text evidence="7">The sequence shown here is derived from an EMBL/GenBank/DDBJ whole genome shotgun (WGS) entry which is preliminary data.</text>
</comment>
<evidence type="ECO:0000256" key="4">
    <source>
        <dbReference type="ARBA" id="ARBA00023136"/>
    </source>
</evidence>
<proteinExistence type="predicted"/>
<keyword evidence="7" id="KW-0436">Ligase</keyword>
<reference evidence="7" key="1">
    <citation type="submission" date="2021-02" db="EMBL/GenBank/DDBJ databases">
        <title>Activity-based single-cell genomes from oceanic crustal fluid captures similar information to metagenomic and metatranscriptomic surveys with orders of magnitude less sampling.</title>
        <authorList>
            <person name="D'Angelo T.S."/>
            <person name="Orcutt B.N."/>
        </authorList>
    </citation>
    <scope>NUCLEOTIDE SEQUENCE [LARGE SCALE GENOMIC DNA]</scope>
    <source>
        <strain evidence="7">AH-315-E05</strain>
    </source>
</reference>
<accession>A0ABS3AWK8</accession>
<dbReference type="SUPFAM" id="SSF48452">
    <property type="entry name" value="TPR-like"/>
    <property type="match status" value="1"/>
</dbReference>
<feature type="transmembrane region" description="Helical" evidence="5">
    <location>
        <begin position="381"/>
        <end position="400"/>
    </location>
</feature>
<dbReference type="InterPro" id="IPR011990">
    <property type="entry name" value="TPR-like_helical_dom_sf"/>
</dbReference>
<evidence type="ECO:0000313" key="8">
    <source>
        <dbReference type="Proteomes" id="UP000765003"/>
    </source>
</evidence>
<evidence type="ECO:0000256" key="5">
    <source>
        <dbReference type="SAM" id="Phobius"/>
    </source>
</evidence>
<organism evidence="7 8">
    <name type="scientific">Sulfobacillus acidophilus</name>
    <dbReference type="NCBI Taxonomy" id="53633"/>
    <lineage>
        <taxon>Bacteria</taxon>
        <taxon>Bacillati</taxon>
        <taxon>Bacillota</taxon>
        <taxon>Clostridia</taxon>
        <taxon>Eubacteriales</taxon>
        <taxon>Clostridiales Family XVII. Incertae Sedis</taxon>
        <taxon>Sulfobacillus</taxon>
    </lineage>
</organism>
<feature type="domain" description="O-antigen ligase-related" evidence="6">
    <location>
        <begin position="233"/>
        <end position="386"/>
    </location>
</feature>
<feature type="transmembrane region" description="Helical" evidence="5">
    <location>
        <begin position="251"/>
        <end position="268"/>
    </location>
</feature>
<sequence length="846" mass="95985">MYINKNILLEKLAILLSVVCIIGSVLAFGGVHPTWIIFFTVSSLISLGFHVLNKYLQNKEIKTSYLILPFLLGIIFTLTMLIPMPLKLLSLVQNEKATLLILYASLLSPLKIPLLSYSLSYVPTETSLRFFQLISACAIFTVISDTARKRANLKFISLLVLVSGAVLFLTALFHTFVNAEYIWGIKKAGNTPFFAPLINPNHLARIFGVYAFILLAFFFLHKKKLYKYWFLLTAILCAFSVFLTLSRGGILFFTLFCALLAGLVYFTAKKSTKQQKITYLLISLAIVFIPIALGMYVAGSSIFKEIGTLSLESLSSGKLSLYKSFPQILTDNWGFGIGANSLGNLFYHKTANVVNASEFFTGKYSVYYFENIALQTIIDHGIFKGLILVIMCLSIGYILLKRHTKNFYQITITLAIIFIVASDFLDFSLETNAILFGTSLMLALAAANIYGNYRLRIHIKPKIYLSLYVLFLTSFIAVYLTTHNFYEFDLNREIDKTNKQNKDYLLTVLSHHPYSSYYSYRIALEKRSLEDLNGALKWGRVATFLRPTNAKAHLESARALLAKKQDEKALNSYKQAWIANESLSQKIMNETGEVFTFKALEKYLLPKKTAKYYFTMCSYLPKANLECYKNAMVLAGISVEQIFTATRQALLNNEGEQAQYFLSYAKNKAISNDEYAKLKAKAVLLSLGASEAIKFANNWQNAHGKSCKLLFWLHKTHSDLRQFALAERYISNLSNKCAMNKKKLLQLEIDLYERSEQTAKSLNKSRQLMQIIGNKSSGPLIQKARLELKLNLTNQVQQTIALLDKLVHKQSNSYLELLALKDELSKQKNKSIMERYLKQNIDKNQS</sequence>
<evidence type="ECO:0000313" key="7">
    <source>
        <dbReference type="EMBL" id="MBN4077435.1"/>
    </source>
</evidence>
<feature type="transmembrane region" description="Helical" evidence="5">
    <location>
        <begin position="431"/>
        <end position="451"/>
    </location>
</feature>
<evidence type="ECO:0000256" key="3">
    <source>
        <dbReference type="ARBA" id="ARBA00022989"/>
    </source>
</evidence>
<dbReference type="GO" id="GO:0016874">
    <property type="term" value="F:ligase activity"/>
    <property type="evidence" value="ECO:0007669"/>
    <property type="project" value="UniProtKB-KW"/>
</dbReference>
<evidence type="ECO:0000256" key="2">
    <source>
        <dbReference type="ARBA" id="ARBA00022692"/>
    </source>
</evidence>
<dbReference type="InterPro" id="IPR051533">
    <property type="entry name" value="WaaL-like"/>
</dbReference>
<feature type="transmembrane region" description="Helical" evidence="5">
    <location>
        <begin position="228"/>
        <end position="245"/>
    </location>
</feature>
<keyword evidence="8" id="KW-1185">Reference proteome</keyword>
<dbReference type="Gene3D" id="1.25.40.10">
    <property type="entry name" value="Tetratricopeptide repeat domain"/>
    <property type="match status" value="1"/>
</dbReference>
<feature type="transmembrane region" description="Helical" evidence="5">
    <location>
        <begin position="407"/>
        <end position="425"/>
    </location>
</feature>
<comment type="subcellular location">
    <subcellularLocation>
        <location evidence="1">Membrane</location>
        <topology evidence="1">Multi-pass membrane protein</topology>
    </subcellularLocation>
</comment>
<evidence type="ECO:0000259" key="6">
    <source>
        <dbReference type="Pfam" id="PF04932"/>
    </source>
</evidence>
<feature type="transmembrane region" description="Helical" evidence="5">
    <location>
        <begin position="12"/>
        <end position="29"/>
    </location>
</feature>
<dbReference type="EMBL" id="JAFITA010000010">
    <property type="protein sequence ID" value="MBN4077435.1"/>
    <property type="molecule type" value="Genomic_DNA"/>
</dbReference>
<keyword evidence="3 5" id="KW-1133">Transmembrane helix</keyword>
<dbReference type="Proteomes" id="UP000765003">
    <property type="component" value="Unassembled WGS sequence"/>
</dbReference>
<dbReference type="Pfam" id="PF04932">
    <property type="entry name" value="Wzy_C"/>
    <property type="match status" value="1"/>
</dbReference>
<feature type="transmembrane region" description="Helical" evidence="5">
    <location>
        <begin position="280"/>
        <end position="303"/>
    </location>
</feature>
<feature type="transmembrane region" description="Helical" evidence="5">
    <location>
        <begin position="155"/>
        <end position="177"/>
    </location>
</feature>
<protein>
    <submittedName>
        <fullName evidence="7">O-antigen ligase family protein</fullName>
    </submittedName>
</protein>
<dbReference type="InterPro" id="IPR007016">
    <property type="entry name" value="O-antigen_ligase-rel_domated"/>
</dbReference>
<feature type="transmembrane region" description="Helical" evidence="5">
    <location>
        <begin position="463"/>
        <end position="482"/>
    </location>
</feature>
<feature type="transmembrane region" description="Helical" evidence="5">
    <location>
        <begin position="65"/>
        <end position="86"/>
    </location>
</feature>
<dbReference type="PANTHER" id="PTHR37422:SF13">
    <property type="entry name" value="LIPOPOLYSACCHARIDE BIOSYNTHESIS PROTEIN PA4999-RELATED"/>
    <property type="match status" value="1"/>
</dbReference>
<feature type="transmembrane region" description="Helical" evidence="5">
    <location>
        <begin position="35"/>
        <end position="53"/>
    </location>
</feature>
<keyword evidence="2 5" id="KW-0812">Transmembrane</keyword>
<keyword evidence="4 5" id="KW-0472">Membrane</keyword>
<evidence type="ECO:0000256" key="1">
    <source>
        <dbReference type="ARBA" id="ARBA00004141"/>
    </source>
</evidence>
<name>A0ABS3AWK8_9FIRM</name>
<feature type="transmembrane region" description="Helical" evidence="5">
    <location>
        <begin position="202"/>
        <end position="221"/>
    </location>
</feature>